<dbReference type="RefSeq" id="WP_214380771.1">
    <property type="nucleotide sequence ID" value="NZ_CP075566.1"/>
</dbReference>
<reference evidence="2 3" key="1">
    <citation type="submission" date="2021-05" db="EMBL/GenBank/DDBJ databases">
        <title>Complete genome of the cytokinin-producing biocontrol strain Pseudomonas fluorescens G20-18.</title>
        <authorList>
            <person name="Nielsen T.K."/>
            <person name="Mekureyaw M.F."/>
            <person name="Hansen L.H."/>
            <person name="Nicolaisen M.H."/>
            <person name="Roitsch T.G."/>
            <person name="Hennessy R.C."/>
        </authorList>
    </citation>
    <scope>NUCLEOTIDE SEQUENCE [LARGE SCALE GENOMIC DNA]</scope>
    <source>
        <strain evidence="2 3">G20-18</strain>
    </source>
</reference>
<protein>
    <recommendedName>
        <fullName evidence="4">Transcriptional regulator</fullName>
    </recommendedName>
</protein>
<dbReference type="Proteomes" id="UP000681155">
    <property type="component" value="Chromosome"/>
</dbReference>
<evidence type="ECO:0000313" key="2">
    <source>
        <dbReference type="EMBL" id="QVW24312.1"/>
    </source>
</evidence>
<organism evidence="2 3">
    <name type="scientific">Pseudomonas hormoni</name>
    <dbReference type="NCBI Taxonomy" id="3093767"/>
    <lineage>
        <taxon>Bacteria</taxon>
        <taxon>Pseudomonadati</taxon>
        <taxon>Pseudomonadota</taxon>
        <taxon>Gammaproteobacteria</taxon>
        <taxon>Pseudomonadales</taxon>
        <taxon>Pseudomonadaceae</taxon>
        <taxon>Pseudomonas</taxon>
    </lineage>
</organism>
<keyword evidence="3" id="KW-1185">Reference proteome</keyword>
<sequence length="54" mass="5996">MNARDLFAELMQGVEEMSAQREGKTKLRNTSIQDIPDSDIAAQDMAGTEVEHDT</sequence>
<accession>A0ABX8EXM3</accession>
<evidence type="ECO:0000313" key="3">
    <source>
        <dbReference type="Proteomes" id="UP000681155"/>
    </source>
</evidence>
<proteinExistence type="predicted"/>
<feature type="region of interest" description="Disordered" evidence="1">
    <location>
        <begin position="18"/>
        <end position="54"/>
    </location>
</feature>
<gene>
    <name evidence="2" type="ORF">KJF94_01630</name>
</gene>
<dbReference type="EMBL" id="CP075566">
    <property type="protein sequence ID" value="QVW24312.1"/>
    <property type="molecule type" value="Genomic_DNA"/>
</dbReference>
<evidence type="ECO:0008006" key="4">
    <source>
        <dbReference type="Google" id="ProtNLM"/>
    </source>
</evidence>
<name>A0ABX8EXM3_9PSED</name>
<evidence type="ECO:0000256" key="1">
    <source>
        <dbReference type="SAM" id="MobiDB-lite"/>
    </source>
</evidence>